<gene>
    <name evidence="11" type="ORF">I596_3161</name>
</gene>
<dbReference type="Gene3D" id="1.10.357.20">
    <property type="entry name" value="SLC41 divalent cation transporters, integral membrane domain"/>
    <property type="match status" value="1"/>
</dbReference>
<proteinExistence type="inferred from homology"/>
<keyword evidence="3" id="KW-0813">Transport</keyword>
<dbReference type="GO" id="GO:0016020">
    <property type="term" value="C:membrane"/>
    <property type="evidence" value="ECO:0007669"/>
    <property type="project" value="UniProtKB-SubCell"/>
</dbReference>
<keyword evidence="8" id="KW-0129">CBS domain</keyword>
<dbReference type="GO" id="GO:0008324">
    <property type="term" value="F:monoatomic cation transmembrane transporter activity"/>
    <property type="evidence" value="ECO:0007669"/>
    <property type="project" value="InterPro"/>
</dbReference>
<dbReference type="AlphaFoldDB" id="A0A160DXU7"/>
<evidence type="ECO:0000256" key="8">
    <source>
        <dbReference type="PROSITE-ProRule" id="PRU00703"/>
    </source>
</evidence>
<keyword evidence="7 9" id="KW-0472">Membrane</keyword>
<accession>A0A160DXU7</accession>
<evidence type="ECO:0000256" key="2">
    <source>
        <dbReference type="ARBA" id="ARBA00009749"/>
    </source>
</evidence>
<evidence type="ECO:0000313" key="12">
    <source>
        <dbReference type="Proteomes" id="UP000076830"/>
    </source>
</evidence>
<dbReference type="EMBL" id="CP015249">
    <property type="protein sequence ID" value="ANB19151.1"/>
    <property type="molecule type" value="Genomic_DNA"/>
</dbReference>
<dbReference type="PROSITE" id="PS51371">
    <property type="entry name" value="CBS"/>
    <property type="match status" value="2"/>
</dbReference>
<keyword evidence="4 9" id="KW-0812">Transmembrane</keyword>
<dbReference type="InterPro" id="IPR046342">
    <property type="entry name" value="CBS_dom_sf"/>
</dbReference>
<evidence type="ECO:0000256" key="5">
    <source>
        <dbReference type="ARBA" id="ARBA00022842"/>
    </source>
</evidence>
<dbReference type="PATRIC" id="fig|1300342.3.peg.3088"/>
<comment type="similarity">
    <text evidence="2">Belongs to the SLC41A transporter family.</text>
</comment>
<dbReference type="Proteomes" id="UP000076830">
    <property type="component" value="Chromosome"/>
</dbReference>
<dbReference type="STRING" id="1300342.I596_3161"/>
<feature type="domain" description="CBS" evidence="10">
    <location>
        <begin position="158"/>
        <end position="215"/>
    </location>
</feature>
<dbReference type="PANTHER" id="PTHR41394">
    <property type="entry name" value="MAGNESIUM TRANSPORTER MGTE"/>
    <property type="match status" value="1"/>
</dbReference>
<dbReference type="Gene3D" id="3.10.580.10">
    <property type="entry name" value="CBS-domain"/>
    <property type="match status" value="1"/>
</dbReference>
<evidence type="ECO:0000256" key="7">
    <source>
        <dbReference type="ARBA" id="ARBA00023136"/>
    </source>
</evidence>
<comment type="subcellular location">
    <subcellularLocation>
        <location evidence="1">Membrane</location>
        <topology evidence="1">Multi-pass membrane protein</topology>
    </subcellularLocation>
</comment>
<keyword evidence="12" id="KW-1185">Reference proteome</keyword>
<reference evidence="11 12" key="1">
    <citation type="submission" date="2016-04" db="EMBL/GenBank/DDBJ databases">
        <title>Complete genome sequence of Dokdonella koreensis DS-123T.</title>
        <authorList>
            <person name="Kim J.F."/>
            <person name="Lee H."/>
            <person name="Kwak M.-J."/>
        </authorList>
    </citation>
    <scope>NUCLEOTIDE SEQUENCE [LARGE SCALE GENOMIC DNA]</scope>
    <source>
        <strain evidence="11 12">DS-123</strain>
    </source>
</reference>
<dbReference type="SUPFAM" id="SSF161093">
    <property type="entry name" value="MgtE membrane domain-like"/>
    <property type="match status" value="1"/>
</dbReference>
<evidence type="ECO:0000313" key="11">
    <source>
        <dbReference type="EMBL" id="ANB19151.1"/>
    </source>
</evidence>
<keyword evidence="5" id="KW-0460">Magnesium</keyword>
<dbReference type="RefSeq" id="WP_067649603.1">
    <property type="nucleotide sequence ID" value="NZ_CP015249.1"/>
</dbReference>
<dbReference type="KEGG" id="dko:I596_3161"/>
<evidence type="ECO:0000256" key="6">
    <source>
        <dbReference type="ARBA" id="ARBA00022989"/>
    </source>
</evidence>
<dbReference type="Pfam" id="PF00571">
    <property type="entry name" value="CBS"/>
    <property type="match status" value="2"/>
</dbReference>
<evidence type="ECO:0000256" key="4">
    <source>
        <dbReference type="ARBA" id="ARBA00022692"/>
    </source>
</evidence>
<protein>
    <submittedName>
        <fullName evidence="11">Mg/Co/Ni transporter MgtE</fullName>
    </submittedName>
</protein>
<name>A0A160DXU7_9GAMM</name>
<dbReference type="Pfam" id="PF01769">
    <property type="entry name" value="MgtE"/>
    <property type="match status" value="1"/>
</dbReference>
<dbReference type="OrthoDB" id="9790355at2"/>
<evidence type="ECO:0000256" key="3">
    <source>
        <dbReference type="ARBA" id="ARBA00022448"/>
    </source>
</evidence>
<feature type="transmembrane region" description="Helical" evidence="9">
    <location>
        <begin position="387"/>
        <end position="408"/>
    </location>
</feature>
<organism evidence="11 12">
    <name type="scientific">Dokdonella koreensis DS-123</name>
    <dbReference type="NCBI Taxonomy" id="1300342"/>
    <lineage>
        <taxon>Bacteria</taxon>
        <taxon>Pseudomonadati</taxon>
        <taxon>Pseudomonadota</taxon>
        <taxon>Gammaproteobacteria</taxon>
        <taxon>Lysobacterales</taxon>
        <taxon>Rhodanobacteraceae</taxon>
        <taxon>Dokdonella</taxon>
    </lineage>
</organism>
<keyword evidence="6 9" id="KW-1133">Transmembrane helix</keyword>
<feature type="transmembrane region" description="Helical" evidence="9">
    <location>
        <begin position="314"/>
        <end position="335"/>
    </location>
</feature>
<evidence type="ECO:0000256" key="9">
    <source>
        <dbReference type="SAM" id="Phobius"/>
    </source>
</evidence>
<sequence>MSDPSIPAPVPQQGLVEAEDLRDLDAASAAARLATLEDPAAAALLQTLGPLLGTAILDRLEPERRRRIAAAAGRSHGDRWLSDSGWPEGSVGRLMEDAPAVFTAETPAADVVARLRDLPARGRVTYVFVVDAAHRLIGVVAFRELTFARPDQPLREIMIAQPFALSPQMPVIDAMREVVRRHYPVYPVADADGRLLGAIRGAVLFEAQAWEISAQAGSMVGVEKEERIATPWARSLRMRNPWLQINLLTTFVTAAVVGSFQETIDRIVLLAVFLPVLSDQCNNTGCQALAVTLRGMTFGELKDGRGLALLVKEAGLGLVNGALTGVVAALAMFGLAAYQGNPQAVQLAAITFAAMTGSCALAGAVGAGVPQILKRFGADPATASSIFLTKATDVASLGAFLGLAAWLIGR</sequence>
<dbReference type="PANTHER" id="PTHR41394:SF5">
    <property type="entry name" value="SLC41A_MGTE INTEGRAL MEMBRANE DOMAIN-CONTAINING PROTEIN"/>
    <property type="match status" value="1"/>
</dbReference>
<dbReference type="SUPFAM" id="SSF54631">
    <property type="entry name" value="CBS-domain pair"/>
    <property type="match status" value="1"/>
</dbReference>
<feature type="transmembrane region" description="Helical" evidence="9">
    <location>
        <begin position="347"/>
        <end position="367"/>
    </location>
</feature>
<dbReference type="InterPro" id="IPR006667">
    <property type="entry name" value="SLC41_membr_dom"/>
</dbReference>
<evidence type="ECO:0000259" key="10">
    <source>
        <dbReference type="PROSITE" id="PS51371"/>
    </source>
</evidence>
<feature type="domain" description="CBS" evidence="10">
    <location>
        <begin position="95"/>
        <end position="156"/>
    </location>
</feature>
<dbReference type="InterPro" id="IPR036739">
    <property type="entry name" value="SLC41_membr_dom_sf"/>
</dbReference>
<evidence type="ECO:0000256" key="1">
    <source>
        <dbReference type="ARBA" id="ARBA00004141"/>
    </source>
</evidence>
<dbReference type="InterPro" id="IPR000644">
    <property type="entry name" value="CBS_dom"/>
</dbReference>